<feature type="domain" description="CYTH" evidence="1">
    <location>
        <begin position="9"/>
        <end position="215"/>
    </location>
</feature>
<dbReference type="Proteomes" id="UP001142810">
    <property type="component" value="Unassembled WGS sequence"/>
</dbReference>
<dbReference type="PANTHER" id="PTHR39569:SF1">
    <property type="entry name" value="INORGANIC TRIPHOSPHATASE"/>
    <property type="match status" value="1"/>
</dbReference>
<dbReference type="SUPFAM" id="SSF55154">
    <property type="entry name" value="CYTH-like phosphatases"/>
    <property type="match status" value="1"/>
</dbReference>
<gene>
    <name evidence="2" type="ORF">OPS25_12490</name>
</gene>
<dbReference type="SMART" id="SM01118">
    <property type="entry name" value="CYTH"/>
    <property type="match status" value="1"/>
</dbReference>
<dbReference type="PROSITE" id="PS51707">
    <property type="entry name" value="CYTH"/>
    <property type="match status" value="1"/>
</dbReference>
<dbReference type="Gene3D" id="2.40.320.10">
    <property type="entry name" value="Hypothetical Protein Pfu-838710-001"/>
    <property type="match status" value="1"/>
</dbReference>
<dbReference type="RefSeq" id="WP_265618069.1">
    <property type="nucleotide sequence ID" value="NZ_JAPFRD010000011.1"/>
</dbReference>
<evidence type="ECO:0000313" key="2">
    <source>
        <dbReference type="EMBL" id="MCW8109319.1"/>
    </source>
</evidence>
<dbReference type="InterPro" id="IPR039013">
    <property type="entry name" value="YgiF"/>
</dbReference>
<dbReference type="CDD" id="cd07756">
    <property type="entry name" value="CYTH-like_Pase_CHAD"/>
    <property type="match status" value="1"/>
</dbReference>
<evidence type="ECO:0000259" key="1">
    <source>
        <dbReference type="PROSITE" id="PS51707"/>
    </source>
</evidence>
<keyword evidence="3" id="KW-1185">Reference proteome</keyword>
<sequence>MLSLPALYMAEIEIKFATRQSSHQLLEECVVPFVEKTGARLEKLPAQSLQNDYYDTPEQLFHEHKIGFRVRQNGDQIEQTVKTQGNVDAGLHARGEYNVSLSKPVPDLTLFPREIWPQDWNIVDINTQLSRQFSTHFKREGYLVFWQNSQIEMVVDKGEAATEKISAEINEIELELKTGRVEDLFALAALVNQHAEVRLSDVSKAARGYQLLHGWQLHVKPLPAVLPLHHNISTEAAFAEAVKCALAHWQHHEHLFIETGSVKMLQEVGTSVRLLLQSVSLYLPVLQCPQMLALHKQLMDYAQQWSWLDDLQSLRYLLSKKSLFARFLSKHPALVSYLQGRKAGLLHAHEPAHGFYATESTAIKLGAAQLLELKPWQSHAQGFDVPVMEHAKGWLSQGWQTLQQSMPKNRNMQEANYAAIEMLLRQTLWNGFLLADMFPEEHGQFRAPWLDIVKGIDELKALLILQNAISDTELASPTEAREWVASKITSLVQVMERTRQIAVQGDLYWQNLNLNND</sequence>
<accession>A0ABT3P994</accession>
<dbReference type="EMBL" id="JAPFRD010000011">
    <property type="protein sequence ID" value="MCW8109319.1"/>
    <property type="molecule type" value="Genomic_DNA"/>
</dbReference>
<reference evidence="2" key="1">
    <citation type="submission" date="2022-11" db="EMBL/GenBank/DDBJ databases">
        <title>Alteromonas sp. nov., isolated from sea water of the Qingdao.</title>
        <authorList>
            <person name="Wang Q."/>
        </authorList>
    </citation>
    <scope>NUCLEOTIDE SEQUENCE</scope>
    <source>
        <strain evidence="2">ASW11-7</strain>
    </source>
</reference>
<dbReference type="PANTHER" id="PTHR39569">
    <property type="entry name" value="INORGANIC TRIPHOSPHATASE"/>
    <property type="match status" value="1"/>
</dbReference>
<organism evidence="2 3">
    <name type="scientific">Alteromonas aquimaris</name>
    <dbReference type="NCBI Taxonomy" id="2998417"/>
    <lineage>
        <taxon>Bacteria</taxon>
        <taxon>Pseudomonadati</taxon>
        <taxon>Pseudomonadota</taxon>
        <taxon>Gammaproteobacteria</taxon>
        <taxon>Alteromonadales</taxon>
        <taxon>Alteromonadaceae</taxon>
        <taxon>Alteromonas/Salinimonas group</taxon>
        <taxon>Alteromonas</taxon>
    </lineage>
</organism>
<evidence type="ECO:0000313" key="3">
    <source>
        <dbReference type="Proteomes" id="UP001142810"/>
    </source>
</evidence>
<protein>
    <submittedName>
        <fullName evidence="2">CYTH domain-containing protein</fullName>
    </submittedName>
</protein>
<proteinExistence type="predicted"/>
<dbReference type="InterPro" id="IPR033469">
    <property type="entry name" value="CYTH-like_dom_sf"/>
</dbReference>
<dbReference type="InterPro" id="IPR023577">
    <property type="entry name" value="CYTH_domain"/>
</dbReference>
<comment type="caution">
    <text evidence="2">The sequence shown here is derived from an EMBL/GenBank/DDBJ whole genome shotgun (WGS) entry which is preliminary data.</text>
</comment>
<dbReference type="Pfam" id="PF01928">
    <property type="entry name" value="CYTH"/>
    <property type="match status" value="1"/>
</dbReference>
<name>A0ABT3P994_9ALTE</name>